<evidence type="ECO:0000313" key="8">
    <source>
        <dbReference type="Proteomes" id="UP000504615"/>
    </source>
</evidence>
<dbReference type="CTD" id="33207"/>
<organism evidence="8 9">
    <name type="scientific">Pogonomyrmex barbatus</name>
    <name type="common">red harvester ant</name>
    <dbReference type="NCBI Taxonomy" id="144034"/>
    <lineage>
        <taxon>Eukaryota</taxon>
        <taxon>Metazoa</taxon>
        <taxon>Ecdysozoa</taxon>
        <taxon>Arthropoda</taxon>
        <taxon>Hexapoda</taxon>
        <taxon>Insecta</taxon>
        <taxon>Pterygota</taxon>
        <taxon>Neoptera</taxon>
        <taxon>Endopterygota</taxon>
        <taxon>Hymenoptera</taxon>
        <taxon>Apocrita</taxon>
        <taxon>Aculeata</taxon>
        <taxon>Formicoidea</taxon>
        <taxon>Formicidae</taxon>
        <taxon>Myrmicinae</taxon>
        <taxon>Pogonomyrmex</taxon>
    </lineage>
</organism>
<dbReference type="InterPro" id="IPR002259">
    <property type="entry name" value="Eqnu_transpt"/>
</dbReference>
<dbReference type="AlphaFoldDB" id="A0A6I9WPC0"/>
<evidence type="ECO:0000256" key="2">
    <source>
        <dbReference type="ARBA" id="ARBA00007965"/>
    </source>
</evidence>
<dbReference type="Proteomes" id="UP000504615">
    <property type="component" value="Unplaced"/>
</dbReference>
<dbReference type="RefSeq" id="XP_011643773.1">
    <property type="nucleotide sequence ID" value="XM_011645471.2"/>
</dbReference>
<evidence type="ECO:0000256" key="4">
    <source>
        <dbReference type="ARBA" id="ARBA00022692"/>
    </source>
</evidence>
<dbReference type="Pfam" id="PF01733">
    <property type="entry name" value="Nucleoside_tran"/>
    <property type="match status" value="1"/>
</dbReference>
<feature type="transmembrane region" description="Helical" evidence="7">
    <location>
        <begin position="474"/>
        <end position="497"/>
    </location>
</feature>
<evidence type="ECO:0000256" key="1">
    <source>
        <dbReference type="ARBA" id="ARBA00004141"/>
    </source>
</evidence>
<dbReference type="OrthoDB" id="46396at2759"/>
<dbReference type="GeneID" id="105431342"/>
<proteinExistence type="inferred from homology"/>
<protein>
    <submittedName>
        <fullName evidence="9">Equilibrative nucleoside transporter 3</fullName>
    </submittedName>
</protein>
<keyword evidence="6 7" id="KW-0472">Membrane</keyword>
<feature type="transmembrane region" description="Helical" evidence="7">
    <location>
        <begin position="199"/>
        <end position="226"/>
    </location>
</feature>
<keyword evidence="5 7" id="KW-1133">Transmembrane helix</keyword>
<evidence type="ECO:0000256" key="6">
    <source>
        <dbReference type="ARBA" id="ARBA00023136"/>
    </source>
</evidence>
<gene>
    <name evidence="9" type="primary">LOC105431342</name>
</gene>
<feature type="transmembrane region" description="Helical" evidence="7">
    <location>
        <begin position="331"/>
        <end position="351"/>
    </location>
</feature>
<evidence type="ECO:0000256" key="3">
    <source>
        <dbReference type="ARBA" id="ARBA00022448"/>
    </source>
</evidence>
<feature type="transmembrane region" description="Helical" evidence="7">
    <location>
        <begin position="238"/>
        <end position="259"/>
    </location>
</feature>
<feature type="transmembrane region" description="Helical" evidence="7">
    <location>
        <begin position="167"/>
        <end position="187"/>
    </location>
</feature>
<dbReference type="PRINTS" id="PR01130">
    <property type="entry name" value="DERENTRNSPRT"/>
</dbReference>
<feature type="transmembrane region" description="Helical" evidence="7">
    <location>
        <begin position="80"/>
        <end position="100"/>
    </location>
</feature>
<accession>A0A6I9WPC0</accession>
<keyword evidence="8" id="KW-1185">Reference proteome</keyword>
<dbReference type="Gene3D" id="1.20.1250.20">
    <property type="entry name" value="MFS general substrate transporter like domains"/>
    <property type="match status" value="1"/>
</dbReference>
<feature type="transmembrane region" description="Helical" evidence="7">
    <location>
        <begin position="265"/>
        <end position="286"/>
    </location>
</feature>
<evidence type="ECO:0000256" key="5">
    <source>
        <dbReference type="ARBA" id="ARBA00022989"/>
    </source>
</evidence>
<feature type="transmembrane region" description="Helical" evidence="7">
    <location>
        <begin position="438"/>
        <end position="462"/>
    </location>
</feature>
<name>A0A6I9WPC0_9HYME</name>
<sequence length="500" mass="56449">MRAHARRSPDSLLNVPKMRRSRLSTARTMSYSINRRPLLGGASDSEFEDDFETEVDDPNITIPDEKPFLKPFELHDKYNLTYIVFYLLGINTLIPWSFFITADDYWMYKFREIHNNSTNLTHTYAELLEQKTDLQASFTSYLSVASALPNTLFLIINAFISKRISLTVRMVGSQCTILLLFILTTIFVEMDTDKWQNTFLIITLTTVAFVNAASAIFGGSLMGIVGKFSPKYITAMSGGQALGGIFTALAEICSLWIGASPVLSGLVYFIIGNIMLLLSLIAYILLERTSFFKHHMIEKVSDRLESDYSINAEVSFAASPSVPYVRIVKRIWHYGVSIFLVFFISLTVYPAVTVLVESQYKGKGYAWNDIYFVPVVTYLIFSMGDYAGRILSGIFQWPRNKPWLIMFMSIARAIFIPVFMFCNAQPRHHLFVYIHNDIYYILITIAFAVTNGYLCNLTFILVPTVVDSQEKEIASAMMGAFLGIGLASGAALSLYMVKAL</sequence>
<dbReference type="PANTHER" id="PTHR10332:SF88">
    <property type="entry name" value="EQUILIBRATIVE NUCLEOSIDE TRANSPORTER 1, ISOFORM A"/>
    <property type="match status" value="1"/>
</dbReference>
<feature type="transmembrane region" description="Helical" evidence="7">
    <location>
        <begin position="403"/>
        <end position="426"/>
    </location>
</feature>
<reference evidence="9" key="1">
    <citation type="submission" date="2025-08" db="UniProtKB">
        <authorList>
            <consortium name="RefSeq"/>
        </authorList>
    </citation>
    <scope>IDENTIFICATION</scope>
</reference>
<comment type="subcellular location">
    <subcellularLocation>
        <location evidence="1">Membrane</location>
        <topology evidence="1">Multi-pass membrane protein</topology>
    </subcellularLocation>
</comment>
<dbReference type="PANTHER" id="PTHR10332">
    <property type="entry name" value="EQUILIBRATIVE NUCLEOSIDE TRANSPORTER"/>
    <property type="match status" value="1"/>
</dbReference>
<dbReference type="GO" id="GO:0005337">
    <property type="term" value="F:nucleoside transmembrane transporter activity"/>
    <property type="evidence" value="ECO:0007669"/>
    <property type="project" value="InterPro"/>
</dbReference>
<evidence type="ECO:0000313" key="9">
    <source>
        <dbReference type="RefSeq" id="XP_011643773.1"/>
    </source>
</evidence>
<evidence type="ECO:0000256" key="7">
    <source>
        <dbReference type="SAM" id="Phobius"/>
    </source>
</evidence>
<dbReference type="GO" id="GO:0005886">
    <property type="term" value="C:plasma membrane"/>
    <property type="evidence" value="ECO:0007669"/>
    <property type="project" value="TreeGrafter"/>
</dbReference>
<dbReference type="InterPro" id="IPR036259">
    <property type="entry name" value="MFS_trans_sf"/>
</dbReference>
<dbReference type="SUPFAM" id="SSF103473">
    <property type="entry name" value="MFS general substrate transporter"/>
    <property type="match status" value="1"/>
</dbReference>
<comment type="similarity">
    <text evidence="2">Belongs to the SLC29A/ENT transporter (TC 2.A.57) family.</text>
</comment>
<dbReference type="PIRSF" id="PIRSF016379">
    <property type="entry name" value="ENT"/>
    <property type="match status" value="1"/>
</dbReference>
<keyword evidence="3" id="KW-0813">Transport</keyword>
<keyword evidence="4 7" id="KW-0812">Transmembrane</keyword>
<feature type="transmembrane region" description="Helical" evidence="7">
    <location>
        <begin position="138"/>
        <end position="160"/>
    </location>
</feature>